<evidence type="ECO:0000313" key="2">
    <source>
        <dbReference type="EMBL" id="MBT8769572.1"/>
    </source>
</evidence>
<name>A0ABS5XPD9_9GAMM</name>
<organism evidence="2 3">
    <name type="scientific">Metapseudomonas boanensis</name>
    <dbReference type="NCBI Taxonomy" id="2822138"/>
    <lineage>
        <taxon>Bacteria</taxon>
        <taxon>Pseudomonadati</taxon>
        <taxon>Pseudomonadota</taxon>
        <taxon>Gammaproteobacteria</taxon>
        <taxon>Pseudomonadales</taxon>
        <taxon>Pseudomonadaceae</taxon>
        <taxon>Metapseudomonas</taxon>
    </lineage>
</organism>
<dbReference type="Proteomes" id="UP001519667">
    <property type="component" value="Unassembled WGS sequence"/>
</dbReference>
<dbReference type="PROSITE" id="PS51257">
    <property type="entry name" value="PROKAR_LIPOPROTEIN"/>
    <property type="match status" value="1"/>
</dbReference>
<feature type="chain" id="PRO_5046976890" evidence="1">
    <location>
        <begin position="19"/>
        <end position="215"/>
    </location>
</feature>
<dbReference type="EMBL" id="JAGTIS010000036">
    <property type="protein sequence ID" value="MBT8769572.1"/>
    <property type="molecule type" value="Genomic_DNA"/>
</dbReference>
<comment type="caution">
    <text evidence="2">The sequence shown here is derived from an EMBL/GenBank/DDBJ whole genome shotgun (WGS) entry which is preliminary data.</text>
</comment>
<protein>
    <submittedName>
        <fullName evidence="2">DUF2931 family protein</fullName>
    </submittedName>
</protein>
<dbReference type="InterPro" id="IPR021326">
    <property type="entry name" value="DUF2931"/>
</dbReference>
<evidence type="ECO:0000256" key="1">
    <source>
        <dbReference type="SAM" id="SignalP"/>
    </source>
</evidence>
<keyword evidence="1" id="KW-0732">Signal</keyword>
<evidence type="ECO:0000313" key="3">
    <source>
        <dbReference type="Proteomes" id="UP001519667"/>
    </source>
</evidence>
<reference evidence="2 3" key="1">
    <citation type="submission" date="2021-04" db="EMBL/GenBank/DDBJ databases">
        <title>Pseudomonas boanensis sp. nov., a bacterium isolated from river water used for household purposes in Boane District, Mozambique.</title>
        <authorList>
            <person name="Nicklasson M."/>
            <person name="Martin-Rodriguez A.J."/>
            <person name="Thorell K."/>
            <person name="Neves L."/>
            <person name="Mussagy A."/>
            <person name="Rydberg H.A."/>
            <person name="Hernroth B."/>
            <person name="Svensson-Stadler L."/>
            <person name="Sjoling A."/>
        </authorList>
    </citation>
    <scope>NUCLEOTIDE SEQUENCE [LARGE SCALE GENOMIC DNA]</scope>
    <source>
        <strain evidence="2 3">DB1</strain>
    </source>
</reference>
<dbReference type="Pfam" id="PF11153">
    <property type="entry name" value="DUF2931"/>
    <property type="match status" value="1"/>
</dbReference>
<dbReference type="RefSeq" id="WP_215381702.1">
    <property type="nucleotide sequence ID" value="NZ_JAGTIS010000036.1"/>
</dbReference>
<accession>A0ABS5XPD9</accession>
<sequence length="215" mass="24151">MRRLALYVVLLLSLSACAGDNNGWAPPGPPQLPYDSWYVGLAAPRYMEVWVESVDVLDQRGMAFFRVHGGVAGYTRKPEGWHKGGGAMKPVNHVDLPEMLFVRWQSLVEPQTYKATIPIPQWVRDEMVRPERVVCPSSKEPEDAYREMITLGLAPGGIVKVWVGGPCLPFKEVGRYQAKVEPLGPYKGKSKGKYIPLEPENKAYIEQHGIPYDSW</sequence>
<feature type="signal peptide" evidence="1">
    <location>
        <begin position="1"/>
        <end position="18"/>
    </location>
</feature>
<keyword evidence="3" id="KW-1185">Reference proteome</keyword>
<proteinExistence type="predicted"/>
<gene>
    <name evidence="2" type="ORF">J7302_26030</name>
</gene>